<keyword evidence="1 2" id="KW-0238">DNA-binding</keyword>
<evidence type="ECO:0000313" key="5">
    <source>
        <dbReference type="EMBL" id="ENO13259.1"/>
    </source>
</evidence>
<evidence type="ECO:0000313" key="6">
    <source>
        <dbReference type="Proteomes" id="UP000013165"/>
    </source>
</evidence>
<keyword evidence="2" id="KW-0227">DNA damage</keyword>
<feature type="domain" description="Ku" evidence="4">
    <location>
        <begin position="75"/>
        <end position="203"/>
    </location>
</feature>
<dbReference type="AlphaFoldDB" id="N6VZG1"/>
<dbReference type="NCBIfam" id="TIGR02772">
    <property type="entry name" value="Ku_bact"/>
    <property type="match status" value="1"/>
</dbReference>
<dbReference type="OrthoDB" id="9795084at2"/>
<accession>N6VZG1</accession>
<keyword evidence="2" id="KW-0233">DNA recombination</keyword>
<name>N6VZG1_9GAMM</name>
<dbReference type="SUPFAM" id="SSF100939">
    <property type="entry name" value="SPOC domain-like"/>
    <property type="match status" value="1"/>
</dbReference>
<dbReference type="InterPro" id="IPR009187">
    <property type="entry name" value="Prok_Ku"/>
</dbReference>
<comment type="caution">
    <text evidence="5">The sequence shown here is derived from an EMBL/GenBank/DDBJ whole genome shotgun (WGS) entry which is preliminary data.</text>
</comment>
<dbReference type="SMART" id="SM00559">
    <property type="entry name" value="Ku78"/>
    <property type="match status" value="1"/>
</dbReference>
<feature type="compositionally biased region" description="Polar residues" evidence="3">
    <location>
        <begin position="348"/>
        <end position="357"/>
    </location>
</feature>
<dbReference type="PANTHER" id="PTHR41251:SF1">
    <property type="entry name" value="NON-HOMOLOGOUS END JOINING PROTEIN KU"/>
    <property type="match status" value="1"/>
</dbReference>
<dbReference type="Proteomes" id="UP000013165">
    <property type="component" value="Unassembled WGS sequence"/>
</dbReference>
<dbReference type="eggNOG" id="COG1273">
    <property type="taxonomic scope" value="Bacteria"/>
</dbReference>
<sequence length="372" mass="42160">MAAKRASNQKAGKEEQEDNAQPFQPSPFWSGVISFGLVSLPVSLFPANRGRPLSLHMVDQDGMPLRRRYFCEKEHRVLENEDLVRGYPIEKDKFVIIHDEDLEAVAPEKSREIDLRRFVPLDDINPVYFERGYYLTPNSGATKPYRLLARSMAQKKRAGVATFVMRGKEYIIAIISEKGLLRAETLRFQDEIRSPADIGLPELEKADRKQVSQMTRAMKSLSTKTLDQDLLRDRETERIFKRIDKKLSAGEDVVQLPEEVEDTPEEEGQVVDLMQVLKQRLQGKDPGASSAEKRAQSKGRGSRKANGSEKKGSENRNSGQKTANKSRSGKSRQKELEALSRNELYQRAQDQSISGRSHMSKQELVDALQKAS</sequence>
<dbReference type="STRING" id="626887.J057_17725"/>
<dbReference type="GO" id="GO:0006303">
    <property type="term" value="P:double-strand break repair via nonhomologous end joining"/>
    <property type="evidence" value="ECO:0007669"/>
    <property type="project" value="UniProtKB-UniRule"/>
</dbReference>
<proteinExistence type="inferred from homology"/>
<keyword evidence="6" id="KW-1185">Reference proteome</keyword>
<feature type="region of interest" description="Disordered" evidence="3">
    <location>
        <begin position="1"/>
        <end position="23"/>
    </location>
</feature>
<dbReference type="RefSeq" id="WP_004581484.1">
    <property type="nucleotide sequence ID" value="NZ_AP028878.1"/>
</dbReference>
<evidence type="ECO:0000256" key="3">
    <source>
        <dbReference type="SAM" id="MobiDB-lite"/>
    </source>
</evidence>
<dbReference type="Gene3D" id="2.40.290.10">
    <property type="match status" value="1"/>
</dbReference>
<comment type="subunit">
    <text evidence="2">Homodimer. Interacts with LigD.</text>
</comment>
<comment type="similarity">
    <text evidence="2">Belongs to the prokaryotic Ku family.</text>
</comment>
<evidence type="ECO:0000259" key="4">
    <source>
        <dbReference type="SMART" id="SM00559"/>
    </source>
</evidence>
<evidence type="ECO:0000256" key="1">
    <source>
        <dbReference type="ARBA" id="ARBA00023125"/>
    </source>
</evidence>
<dbReference type="PATRIC" id="fig|626887.3.peg.3542"/>
<dbReference type="GO" id="GO:0003690">
    <property type="term" value="F:double-stranded DNA binding"/>
    <property type="evidence" value="ECO:0007669"/>
    <property type="project" value="UniProtKB-UniRule"/>
</dbReference>
<reference evidence="5 6" key="1">
    <citation type="journal article" date="2013" name="Genome Announc.">
        <title>Genome Sequence of the Polycyclic Aromatic Hydrocarbon-Degrading Bacterium Strain Marinobacter nanhaiticus D15-8WT.</title>
        <authorList>
            <person name="Cui Z."/>
            <person name="Gao W."/>
            <person name="Li Q."/>
            <person name="Xu G."/>
            <person name="Zheng L."/>
        </authorList>
    </citation>
    <scope>NUCLEOTIDE SEQUENCE [LARGE SCALE GENOMIC DNA]</scope>
    <source>
        <strain evidence="5 6">D15-8W</strain>
    </source>
</reference>
<dbReference type="Pfam" id="PF02735">
    <property type="entry name" value="Ku"/>
    <property type="match status" value="1"/>
</dbReference>
<feature type="compositionally biased region" description="Polar residues" evidence="3">
    <location>
        <begin position="315"/>
        <end position="326"/>
    </location>
</feature>
<dbReference type="InterPro" id="IPR016194">
    <property type="entry name" value="SPOC-like_C_dom_sf"/>
</dbReference>
<feature type="compositionally biased region" description="Polar residues" evidence="3">
    <location>
        <begin position="1"/>
        <end position="10"/>
    </location>
</feature>
<dbReference type="InterPro" id="IPR006164">
    <property type="entry name" value="DNA_bd_Ku70/Ku80"/>
</dbReference>
<gene>
    <name evidence="2" type="primary">ku</name>
    <name evidence="5" type="ORF">J057_17725</name>
</gene>
<comment type="function">
    <text evidence="2">With LigD forms a non-homologous end joining (NHEJ) DNA repair enzyme, which repairs dsDNA breaks with reduced fidelity. Binds linear dsDNA with 5'- and 3'- overhangs but not closed circular dsDNA nor ssDNA. Recruits and stimulates the ligase activity of LigD.</text>
</comment>
<dbReference type="GO" id="GO:0006310">
    <property type="term" value="P:DNA recombination"/>
    <property type="evidence" value="ECO:0007669"/>
    <property type="project" value="UniProtKB-KW"/>
</dbReference>
<evidence type="ECO:0000256" key="2">
    <source>
        <dbReference type="HAMAP-Rule" id="MF_01875"/>
    </source>
</evidence>
<organism evidence="5 6">
    <name type="scientific">Marinobacter nanhaiticus D15-8W</name>
    <dbReference type="NCBI Taxonomy" id="626887"/>
    <lineage>
        <taxon>Bacteria</taxon>
        <taxon>Pseudomonadati</taxon>
        <taxon>Pseudomonadota</taxon>
        <taxon>Gammaproteobacteria</taxon>
        <taxon>Pseudomonadales</taxon>
        <taxon>Marinobacteraceae</taxon>
        <taxon>Marinobacter</taxon>
    </lineage>
</organism>
<keyword evidence="2" id="KW-0234">DNA repair</keyword>
<protein>
    <recommendedName>
        <fullName evidence="2">Non-homologous end joining protein Ku</fullName>
    </recommendedName>
</protein>
<dbReference type="EMBL" id="APLQ01000014">
    <property type="protein sequence ID" value="ENO13259.1"/>
    <property type="molecule type" value="Genomic_DNA"/>
</dbReference>
<feature type="region of interest" description="Disordered" evidence="3">
    <location>
        <begin position="280"/>
        <end position="372"/>
    </location>
</feature>
<dbReference type="HAMAP" id="MF_01875">
    <property type="entry name" value="Prokaryotic_Ku"/>
    <property type="match status" value="1"/>
</dbReference>
<dbReference type="HOGENOM" id="CLU_048975_0_1_6"/>
<dbReference type="PANTHER" id="PTHR41251">
    <property type="entry name" value="NON-HOMOLOGOUS END JOINING PROTEIN KU"/>
    <property type="match status" value="1"/>
</dbReference>